<dbReference type="GeneTree" id="ENSGT00940000154725"/>
<organism evidence="12 13">
    <name type="scientific">Poecilia reticulata</name>
    <name type="common">Guppy</name>
    <name type="synonym">Acanthophacelus reticulatus</name>
    <dbReference type="NCBI Taxonomy" id="8081"/>
    <lineage>
        <taxon>Eukaryota</taxon>
        <taxon>Metazoa</taxon>
        <taxon>Chordata</taxon>
        <taxon>Craniata</taxon>
        <taxon>Vertebrata</taxon>
        <taxon>Euteleostomi</taxon>
        <taxon>Actinopterygii</taxon>
        <taxon>Neopterygii</taxon>
        <taxon>Teleostei</taxon>
        <taxon>Neoteleostei</taxon>
        <taxon>Acanthomorphata</taxon>
        <taxon>Ovalentaria</taxon>
        <taxon>Atherinomorphae</taxon>
        <taxon>Cyprinodontiformes</taxon>
        <taxon>Poeciliidae</taxon>
        <taxon>Poeciliinae</taxon>
        <taxon>Poecilia</taxon>
    </lineage>
</organism>
<comment type="subcellular location">
    <subcellularLocation>
        <location evidence="1">Golgi apparatus membrane</location>
        <topology evidence="1">Single-pass type II membrane protein</topology>
    </subcellularLocation>
</comment>
<dbReference type="OrthoDB" id="10264956at2759"/>
<evidence type="ECO:0000256" key="3">
    <source>
        <dbReference type="ARBA" id="ARBA00022676"/>
    </source>
</evidence>
<evidence type="ECO:0000256" key="8">
    <source>
        <dbReference type="ARBA" id="ARBA00023034"/>
    </source>
</evidence>
<dbReference type="RefSeq" id="XP_008419582.1">
    <property type="nucleotide sequence ID" value="XM_008421360.2"/>
</dbReference>
<dbReference type="Ensembl" id="ENSPRET00000024145.1">
    <property type="protein sequence ID" value="ENSPREP00000023900.1"/>
    <property type="gene ID" value="ENSPREG00000016145.1"/>
</dbReference>
<keyword evidence="4" id="KW-0808">Transferase</keyword>
<reference evidence="13" key="1">
    <citation type="submission" date="2013-11" db="EMBL/GenBank/DDBJ databases">
        <title>The genomic landscape of the Guanapo guppy.</title>
        <authorList>
            <person name="Kuenstner A."/>
            <person name="Dreyer C."/>
        </authorList>
    </citation>
    <scope>NUCLEOTIDE SEQUENCE</scope>
    <source>
        <strain evidence="13">Guanapo</strain>
    </source>
</reference>
<proteinExistence type="inferred from homology"/>
<keyword evidence="9" id="KW-0472">Membrane</keyword>
<dbReference type="GO" id="GO:0000139">
    <property type="term" value="C:Golgi membrane"/>
    <property type="evidence" value="ECO:0007669"/>
    <property type="project" value="UniProtKB-SubCell"/>
</dbReference>
<keyword evidence="3" id="KW-0328">Glycosyltransferase</keyword>
<dbReference type="AlphaFoldDB" id="A0A3P9PQ63"/>
<reference evidence="12" key="2">
    <citation type="submission" date="2025-08" db="UniProtKB">
        <authorList>
            <consortium name="Ensembl"/>
        </authorList>
    </citation>
    <scope>IDENTIFICATION</scope>
    <source>
        <strain evidence="12">Guanapo</strain>
    </source>
</reference>
<evidence type="ECO:0000256" key="5">
    <source>
        <dbReference type="ARBA" id="ARBA00022692"/>
    </source>
</evidence>
<keyword evidence="7" id="KW-1133">Transmembrane helix</keyword>
<evidence type="ECO:0000256" key="11">
    <source>
        <dbReference type="ARBA" id="ARBA00023180"/>
    </source>
</evidence>
<dbReference type="PANTHER" id="PTHR46032:SF6">
    <property type="entry name" value="CMP-N-ACETYLNEURAMINATE-BETA-GALACTOSAMIDE-ALPHA-2,3-SIALYLTRANSFERASE 1"/>
    <property type="match status" value="1"/>
</dbReference>
<keyword evidence="6" id="KW-0735">Signal-anchor</keyword>
<evidence type="ECO:0000256" key="2">
    <source>
        <dbReference type="ARBA" id="ARBA00006003"/>
    </source>
</evidence>
<protein>
    <submittedName>
        <fullName evidence="12">ST3 beta-galactoside alpha-2,3-sialyltransferase 1</fullName>
    </submittedName>
</protein>
<dbReference type="InterPro" id="IPR001675">
    <property type="entry name" value="Glyco_trans_29"/>
</dbReference>
<dbReference type="InterPro" id="IPR051757">
    <property type="entry name" value="Beta-gal_alpha2-3_sialyltrans"/>
</dbReference>
<comment type="similarity">
    <text evidence="2">Belongs to the glycosyltransferase 29 family.</text>
</comment>
<evidence type="ECO:0000256" key="7">
    <source>
        <dbReference type="ARBA" id="ARBA00022989"/>
    </source>
</evidence>
<dbReference type="Pfam" id="PF00777">
    <property type="entry name" value="Glyco_transf_29"/>
    <property type="match status" value="1"/>
</dbReference>
<keyword evidence="10" id="KW-1015">Disulfide bond</keyword>
<evidence type="ECO:0000313" key="12">
    <source>
        <dbReference type="Ensembl" id="ENSPREP00000023900.1"/>
    </source>
</evidence>
<dbReference type="FunFam" id="3.90.1480.20:FF:000015">
    <property type="entry name" value="Lactosylceramide alpha-2,3-sialyltransferase"/>
    <property type="match status" value="1"/>
</dbReference>
<dbReference type="KEGG" id="pret:103472018"/>
<evidence type="ECO:0000256" key="4">
    <source>
        <dbReference type="ARBA" id="ARBA00022679"/>
    </source>
</evidence>
<keyword evidence="8" id="KW-0333">Golgi apparatus</keyword>
<dbReference type="InterPro" id="IPR038578">
    <property type="entry name" value="GT29-like_sf"/>
</dbReference>
<name>A0A3P9PQ63_POERE</name>
<dbReference type="Gene3D" id="3.90.1480.20">
    <property type="entry name" value="Glycosyl transferase family 29"/>
    <property type="match status" value="1"/>
</dbReference>
<evidence type="ECO:0000256" key="6">
    <source>
        <dbReference type="ARBA" id="ARBA00022968"/>
    </source>
</evidence>
<keyword evidence="11" id="KW-0325">Glycoprotein</keyword>
<sequence>MTEMPHKSKNLMSRMKLQTKLFAFLLAITFAGVLLKSDWPQLIHQSLCGCFSRDILPFIRRVEPFLSANNNISEEAFVWWTRLQDEKRDFSYYKATINKLFEIFPPNPTFGKPSTGRIRTCAVVGNSVNLKGSGYGRLIDMNDAIIRMNYAEIRGYEADVGTKTTHHVMYPESAVDLDDSTHLVLFPFKIQDIEWLIKARTTGFYSSRSYVQVKPKIRANNDLVMVISPAFMRYVHEVWLRKKKAYPSTGFMVLVAALHVCDQVNVFGFGADSDGNWSHYFGELINKSFKTGVHPGQEEYSVIQLLADKNSIKFYKGRNNKPN</sequence>
<keyword evidence="13" id="KW-1185">Reference proteome</keyword>
<dbReference type="GeneID" id="103472018"/>
<dbReference type="Proteomes" id="UP000242638">
    <property type="component" value="Unassembled WGS sequence"/>
</dbReference>
<evidence type="ECO:0000313" key="13">
    <source>
        <dbReference type="Proteomes" id="UP000242638"/>
    </source>
</evidence>
<evidence type="ECO:0000256" key="1">
    <source>
        <dbReference type="ARBA" id="ARBA00004323"/>
    </source>
</evidence>
<accession>A0A3P9PQ63</accession>
<dbReference type="STRING" id="8081.ENSPREP00000023900"/>
<keyword evidence="5" id="KW-0812">Transmembrane</keyword>
<dbReference type="GO" id="GO:0097503">
    <property type="term" value="P:sialylation"/>
    <property type="evidence" value="ECO:0007669"/>
    <property type="project" value="TreeGrafter"/>
</dbReference>
<evidence type="ECO:0000256" key="10">
    <source>
        <dbReference type="ARBA" id="ARBA00023157"/>
    </source>
</evidence>
<dbReference type="OMA" id="RICMADR"/>
<reference evidence="12" key="3">
    <citation type="submission" date="2025-09" db="UniProtKB">
        <authorList>
            <consortium name="Ensembl"/>
        </authorList>
    </citation>
    <scope>IDENTIFICATION</scope>
    <source>
        <strain evidence="12">Guanapo</strain>
    </source>
</reference>
<dbReference type="PANTHER" id="PTHR46032">
    <property type="entry name" value="ALPHA-2,3-SIALYLTRANSFERASE ST3GAL I ISOFORM X1"/>
    <property type="match status" value="1"/>
</dbReference>
<evidence type="ECO:0000256" key="9">
    <source>
        <dbReference type="ARBA" id="ARBA00023136"/>
    </source>
</evidence>
<dbReference type="GO" id="GO:0003836">
    <property type="term" value="F:beta-galactoside (CMP) alpha-2,3-sialyltransferase activity"/>
    <property type="evidence" value="ECO:0007669"/>
    <property type="project" value="TreeGrafter"/>
</dbReference>